<name>A0AAV1DXL2_OLDCO</name>
<keyword evidence="2" id="KW-1185">Reference proteome</keyword>
<dbReference type="AlphaFoldDB" id="A0AAV1DXL2"/>
<evidence type="ECO:0000313" key="1">
    <source>
        <dbReference type="EMBL" id="CAI9112414.1"/>
    </source>
</evidence>
<dbReference type="Proteomes" id="UP001161247">
    <property type="component" value="Chromosome 7"/>
</dbReference>
<organism evidence="1 2">
    <name type="scientific">Oldenlandia corymbosa var. corymbosa</name>
    <dbReference type="NCBI Taxonomy" id="529605"/>
    <lineage>
        <taxon>Eukaryota</taxon>
        <taxon>Viridiplantae</taxon>
        <taxon>Streptophyta</taxon>
        <taxon>Embryophyta</taxon>
        <taxon>Tracheophyta</taxon>
        <taxon>Spermatophyta</taxon>
        <taxon>Magnoliopsida</taxon>
        <taxon>eudicotyledons</taxon>
        <taxon>Gunneridae</taxon>
        <taxon>Pentapetalae</taxon>
        <taxon>asterids</taxon>
        <taxon>lamiids</taxon>
        <taxon>Gentianales</taxon>
        <taxon>Rubiaceae</taxon>
        <taxon>Rubioideae</taxon>
        <taxon>Spermacoceae</taxon>
        <taxon>Hedyotis-Oldenlandia complex</taxon>
        <taxon>Oldenlandia</taxon>
    </lineage>
</organism>
<protein>
    <submittedName>
        <fullName evidence="1">OLC1v1012862C1</fullName>
    </submittedName>
</protein>
<accession>A0AAV1DXL2</accession>
<reference evidence="1" key="1">
    <citation type="submission" date="2023-03" db="EMBL/GenBank/DDBJ databases">
        <authorList>
            <person name="Julca I."/>
        </authorList>
    </citation>
    <scope>NUCLEOTIDE SEQUENCE</scope>
</reference>
<evidence type="ECO:0000313" key="2">
    <source>
        <dbReference type="Proteomes" id="UP001161247"/>
    </source>
</evidence>
<sequence length="116" mass="13361">MMIERRLSYNELVGRICERAGWDEEIEKLNMSLLFDSSGNGSRAWNPTGKAHGSVSRQIRTSTSRSNDEAGLVGIGRCFKIWLMSIVWKTTVIRAMRTRLMRILCITVIRMIWTTH</sequence>
<dbReference type="EMBL" id="OX459124">
    <property type="protein sequence ID" value="CAI9112414.1"/>
    <property type="molecule type" value="Genomic_DNA"/>
</dbReference>
<gene>
    <name evidence="1" type="ORF">OLC1_LOCUS19623</name>
</gene>
<proteinExistence type="predicted"/>